<dbReference type="InterPro" id="IPR001568">
    <property type="entry name" value="RNase_T2-like"/>
</dbReference>
<evidence type="ECO:0000256" key="1">
    <source>
        <dbReference type="ARBA" id="ARBA00007469"/>
    </source>
</evidence>
<comment type="similarity">
    <text evidence="1 3">Belongs to the RNase T2 family.</text>
</comment>
<dbReference type="EC" id="4.6.1.19" evidence="2"/>
<evidence type="ECO:0000256" key="3">
    <source>
        <dbReference type="RuleBase" id="RU004328"/>
    </source>
</evidence>
<dbReference type="PROSITE" id="PS00530">
    <property type="entry name" value="RNASE_T2_1"/>
    <property type="match status" value="1"/>
</dbReference>
<accession>A0AAN7DP12</accession>
<sequence length="251" mass="27966">MKFMLPLLALLGLSSAQIAAAQSDASDAPNSCDASVVSCQWSDAVDACCSPKYGLVVLALQWSPGWGPADEFTLHGLWPDTCDGHHAPVDGCDSSRNSNQIATIVRDMNETVYNRMSTFWPSNQGDNNKFWSHEWSKHGTCVSTLRPTCYDPYQQYQDVIEYFQQTLDLRDKFDIFGALNLNGVSPGNTYNVETIRDAIKNKYGADVKLDCKNGALTNVSLYFYVKGRSDYMITEALDYGNCRDAVFFPKK</sequence>
<evidence type="ECO:0000313" key="6">
    <source>
        <dbReference type="Proteomes" id="UP001304243"/>
    </source>
</evidence>
<evidence type="ECO:0000256" key="2">
    <source>
        <dbReference type="ARBA" id="ARBA00012571"/>
    </source>
</evidence>
<dbReference type="Gene3D" id="3.90.730.10">
    <property type="entry name" value="Ribonuclease T2-like"/>
    <property type="match status" value="1"/>
</dbReference>
<dbReference type="RefSeq" id="XP_064684916.1">
    <property type="nucleotide sequence ID" value="XM_064820996.1"/>
</dbReference>
<dbReference type="SUPFAM" id="SSF55895">
    <property type="entry name" value="Ribonuclease Rh-like"/>
    <property type="match status" value="1"/>
</dbReference>
<dbReference type="Proteomes" id="UP001304243">
    <property type="component" value="Unassembled WGS sequence"/>
</dbReference>
<dbReference type="InterPro" id="IPR036430">
    <property type="entry name" value="RNase_T2-like_sf"/>
</dbReference>
<comment type="caution">
    <text evidence="5">The sequence shown here is derived from an EMBL/GenBank/DDBJ whole genome shotgun (WGS) entry which is preliminary data.</text>
</comment>
<dbReference type="PANTHER" id="PTHR11240">
    <property type="entry name" value="RIBONUCLEASE T2"/>
    <property type="match status" value="1"/>
</dbReference>
<dbReference type="GeneID" id="89945304"/>
<dbReference type="EMBL" id="JASEJX010000013">
    <property type="protein sequence ID" value="KAK4518250.1"/>
    <property type="molecule type" value="Genomic_DNA"/>
</dbReference>
<keyword evidence="6" id="KW-1185">Reference proteome</keyword>
<proteinExistence type="inferred from homology"/>
<name>A0AAN7DP12_9FUNG</name>
<dbReference type="PROSITE" id="PS00531">
    <property type="entry name" value="RNASE_T2_2"/>
    <property type="match status" value="1"/>
</dbReference>
<dbReference type="GO" id="GO:0003723">
    <property type="term" value="F:RNA binding"/>
    <property type="evidence" value="ECO:0007669"/>
    <property type="project" value="InterPro"/>
</dbReference>
<feature type="chain" id="PRO_5043008081" description="ribonuclease T2" evidence="4">
    <location>
        <begin position="22"/>
        <end position="251"/>
    </location>
</feature>
<reference evidence="5 6" key="1">
    <citation type="submission" date="2022-11" db="EMBL/GenBank/DDBJ databases">
        <title>Mucor velutinosus strain NIH1002 WGS.</title>
        <authorList>
            <person name="Subramanian P."/>
            <person name="Mullikin J.C."/>
            <person name="Segre J.A."/>
            <person name="Zelazny A.M."/>
        </authorList>
    </citation>
    <scope>NUCLEOTIDE SEQUENCE [LARGE SCALE GENOMIC DNA]</scope>
    <source>
        <strain evidence="5 6">NIH1002</strain>
    </source>
</reference>
<evidence type="ECO:0000313" key="5">
    <source>
        <dbReference type="EMBL" id="KAK4518250.1"/>
    </source>
</evidence>
<dbReference type="PANTHER" id="PTHR11240:SF22">
    <property type="entry name" value="RIBONUCLEASE T2"/>
    <property type="match status" value="1"/>
</dbReference>
<feature type="signal peptide" evidence="4">
    <location>
        <begin position="1"/>
        <end position="21"/>
    </location>
</feature>
<gene>
    <name evidence="5" type="ORF">ATC70_001602</name>
</gene>
<dbReference type="GO" id="GO:0033897">
    <property type="term" value="F:ribonuclease T2 activity"/>
    <property type="evidence" value="ECO:0007669"/>
    <property type="project" value="UniProtKB-EC"/>
</dbReference>
<dbReference type="Pfam" id="PF00445">
    <property type="entry name" value="Ribonuclease_T2"/>
    <property type="match status" value="1"/>
</dbReference>
<dbReference type="InterPro" id="IPR033130">
    <property type="entry name" value="RNase_T2_His_AS_2"/>
</dbReference>
<dbReference type="InterPro" id="IPR018188">
    <property type="entry name" value="RNase_T2_His_AS_1"/>
</dbReference>
<evidence type="ECO:0000256" key="4">
    <source>
        <dbReference type="SAM" id="SignalP"/>
    </source>
</evidence>
<dbReference type="GO" id="GO:0006401">
    <property type="term" value="P:RNA catabolic process"/>
    <property type="evidence" value="ECO:0007669"/>
    <property type="project" value="TreeGrafter"/>
</dbReference>
<dbReference type="AlphaFoldDB" id="A0AAN7DP12"/>
<keyword evidence="4" id="KW-0732">Signal</keyword>
<protein>
    <recommendedName>
        <fullName evidence="2">ribonuclease T2</fullName>
        <ecNumber evidence="2">4.6.1.19</ecNumber>
    </recommendedName>
</protein>
<organism evidence="5 6">
    <name type="scientific">Mucor velutinosus</name>
    <dbReference type="NCBI Taxonomy" id="708070"/>
    <lineage>
        <taxon>Eukaryota</taxon>
        <taxon>Fungi</taxon>
        <taxon>Fungi incertae sedis</taxon>
        <taxon>Mucoromycota</taxon>
        <taxon>Mucoromycotina</taxon>
        <taxon>Mucoromycetes</taxon>
        <taxon>Mucorales</taxon>
        <taxon>Mucorineae</taxon>
        <taxon>Mucoraceae</taxon>
        <taxon>Mucor</taxon>
    </lineage>
</organism>
<dbReference type="GO" id="GO:0005576">
    <property type="term" value="C:extracellular region"/>
    <property type="evidence" value="ECO:0007669"/>
    <property type="project" value="TreeGrafter"/>
</dbReference>